<dbReference type="PATRIC" id="fig|84531.8.peg.5073"/>
<feature type="compositionally biased region" description="Polar residues" evidence="1">
    <location>
        <begin position="13"/>
        <end position="23"/>
    </location>
</feature>
<evidence type="ECO:0000313" key="3">
    <source>
        <dbReference type="Proteomes" id="UP000060787"/>
    </source>
</evidence>
<keyword evidence="3" id="KW-1185">Reference proteome</keyword>
<dbReference type="KEGG" id="lab:LA76x_5065"/>
<dbReference type="EMBL" id="CP011129">
    <property type="protein sequence ID" value="ALN83167.1"/>
    <property type="molecule type" value="Genomic_DNA"/>
</dbReference>
<name>A0A0S2FHZ6_LYSAN</name>
<reference evidence="2 3" key="1">
    <citation type="journal article" date="2015" name="BMC Genomics">
        <title>Comparative genomics and metabolic profiling of the genus Lysobacter.</title>
        <authorList>
            <person name="de Bruijn I."/>
            <person name="Cheng X."/>
            <person name="de Jager V."/>
            <person name="Exposito R.G."/>
            <person name="Watrous J."/>
            <person name="Patel N."/>
            <person name="Postma J."/>
            <person name="Dorrestein P.C."/>
            <person name="Kobayashi D."/>
            <person name="Raaijmakers J.M."/>
        </authorList>
    </citation>
    <scope>NUCLEOTIDE SEQUENCE [LARGE SCALE GENOMIC DNA]</scope>
    <source>
        <strain evidence="2 3">76</strain>
    </source>
</reference>
<feature type="region of interest" description="Disordered" evidence="1">
    <location>
        <begin position="1"/>
        <end position="47"/>
    </location>
</feature>
<evidence type="ECO:0000313" key="2">
    <source>
        <dbReference type="EMBL" id="ALN83167.1"/>
    </source>
</evidence>
<feature type="compositionally biased region" description="Polar residues" evidence="1">
    <location>
        <begin position="36"/>
        <end position="47"/>
    </location>
</feature>
<accession>A0A0S2FHZ6</accession>
<gene>
    <name evidence="2" type="ORF">LA76x_5065</name>
</gene>
<organism evidence="2 3">
    <name type="scientific">Lysobacter antibioticus</name>
    <dbReference type="NCBI Taxonomy" id="84531"/>
    <lineage>
        <taxon>Bacteria</taxon>
        <taxon>Pseudomonadati</taxon>
        <taxon>Pseudomonadota</taxon>
        <taxon>Gammaproteobacteria</taxon>
        <taxon>Lysobacterales</taxon>
        <taxon>Lysobacteraceae</taxon>
        <taxon>Lysobacter</taxon>
    </lineage>
</organism>
<proteinExistence type="predicted"/>
<sequence>MYSDFSLSRADSRTWTGQASTDPDTVIDTRRPGTAGRSSAPPTTALSQCRRVLDAGLARRKKLQRCSGSVGSWE</sequence>
<evidence type="ECO:0000256" key="1">
    <source>
        <dbReference type="SAM" id="MobiDB-lite"/>
    </source>
</evidence>
<dbReference type="Proteomes" id="UP000060787">
    <property type="component" value="Chromosome"/>
</dbReference>
<protein>
    <submittedName>
        <fullName evidence="2">Uncharacterized protein</fullName>
    </submittedName>
</protein>
<dbReference type="AlphaFoldDB" id="A0A0S2FHZ6"/>